<reference evidence="2" key="1">
    <citation type="submission" date="2021-01" db="EMBL/GenBank/DDBJ databases">
        <authorList>
            <person name="Corre E."/>
            <person name="Pelletier E."/>
            <person name="Niang G."/>
            <person name="Scheremetjew M."/>
            <person name="Finn R."/>
            <person name="Kale V."/>
            <person name="Holt S."/>
            <person name="Cochrane G."/>
            <person name="Meng A."/>
            <person name="Brown T."/>
            <person name="Cohen L."/>
        </authorList>
    </citation>
    <scope>NUCLEOTIDE SEQUENCE</scope>
    <source>
        <strain evidence="2">SAG 11-49</strain>
    </source>
</reference>
<dbReference type="EMBL" id="HBFB01013112">
    <property type="protein sequence ID" value="CAD8676366.1"/>
    <property type="molecule type" value="Transcribed_RNA"/>
</dbReference>
<dbReference type="GO" id="GO:0016758">
    <property type="term" value="F:hexosyltransferase activity"/>
    <property type="evidence" value="ECO:0007669"/>
    <property type="project" value="InterPro"/>
</dbReference>
<name>A0A7S0WPF2_9CHLO</name>
<dbReference type="Gene3D" id="3.40.50.2000">
    <property type="entry name" value="Glycogen Phosphorylase B"/>
    <property type="match status" value="1"/>
</dbReference>
<protein>
    <recommendedName>
        <fullName evidence="1">Glycosyl transferase family 28 C-terminal domain-containing protein</fullName>
    </recommendedName>
</protein>
<gene>
    <name evidence="2" type="ORF">CLEI1391_LOCUS7407</name>
</gene>
<dbReference type="Pfam" id="PF04101">
    <property type="entry name" value="Glyco_tran_28_C"/>
    <property type="match status" value="1"/>
</dbReference>
<feature type="domain" description="Glycosyl transferase family 28 C-terminal" evidence="1">
    <location>
        <begin position="6"/>
        <end position="147"/>
    </location>
</feature>
<dbReference type="InterPro" id="IPR052474">
    <property type="entry name" value="UDP-GlcNAc_transferase"/>
</dbReference>
<evidence type="ECO:0000313" key="2">
    <source>
        <dbReference type="EMBL" id="CAD8676366.1"/>
    </source>
</evidence>
<dbReference type="PANTHER" id="PTHR47043">
    <property type="entry name" value="UDP-N-ACETYLGLUCOSAMINE TRANSFERASE SUBUNIT ALG13"/>
    <property type="match status" value="1"/>
</dbReference>
<dbReference type="AlphaFoldDB" id="A0A7S0WPF2"/>
<sequence>MSKRATVLVTVGSTKFDALVRAVDTEEFGKALVSKGYTHLVIQKGNGAYAPHVLVPINETLGTTKEGLHVEVFDYKPNLTDTMNEASLVISHAGSGSIFEALTAGKHLIVVPNPLLMDNHQVELGARLADMGHLVCASTEELVGAVQGFDGGKIKPYTPGAPAKVVAAMDAFLWGQQPPAAAPAAAAARS</sequence>
<organism evidence="2">
    <name type="scientific">Chlamydomonas leiostraca</name>
    <dbReference type="NCBI Taxonomy" id="1034604"/>
    <lineage>
        <taxon>Eukaryota</taxon>
        <taxon>Viridiplantae</taxon>
        <taxon>Chlorophyta</taxon>
        <taxon>core chlorophytes</taxon>
        <taxon>Chlorophyceae</taxon>
        <taxon>CS clade</taxon>
        <taxon>Chlamydomonadales</taxon>
        <taxon>Chlamydomonadaceae</taxon>
        <taxon>Chlamydomonas</taxon>
    </lineage>
</organism>
<evidence type="ECO:0000259" key="1">
    <source>
        <dbReference type="Pfam" id="PF04101"/>
    </source>
</evidence>
<dbReference type="PANTHER" id="PTHR47043:SF1">
    <property type="entry name" value="UDP-N-ACETYLGLUCOSAMINE TRANSFERASE SUBUNIT ALG13"/>
    <property type="match status" value="1"/>
</dbReference>
<proteinExistence type="predicted"/>
<dbReference type="SUPFAM" id="SSF53756">
    <property type="entry name" value="UDP-Glycosyltransferase/glycogen phosphorylase"/>
    <property type="match status" value="1"/>
</dbReference>
<accession>A0A7S0WPF2</accession>
<dbReference type="InterPro" id="IPR007235">
    <property type="entry name" value="Glyco_trans_28_C"/>
</dbReference>
<dbReference type="GO" id="GO:0006488">
    <property type="term" value="P:dolichol-linked oligosaccharide biosynthetic process"/>
    <property type="evidence" value="ECO:0007669"/>
    <property type="project" value="TreeGrafter"/>
</dbReference>
<dbReference type="GO" id="GO:0043541">
    <property type="term" value="C:UDP-N-acetylglucosamine transferase complex"/>
    <property type="evidence" value="ECO:0007669"/>
    <property type="project" value="TreeGrafter"/>
</dbReference>